<dbReference type="InterPro" id="IPR058031">
    <property type="entry name" value="AAA_lid_NorR"/>
</dbReference>
<evidence type="ECO:0000256" key="1">
    <source>
        <dbReference type="ARBA" id="ARBA00022741"/>
    </source>
</evidence>
<dbReference type="InterPro" id="IPR035965">
    <property type="entry name" value="PAS-like_dom_sf"/>
</dbReference>
<evidence type="ECO:0000313" key="6">
    <source>
        <dbReference type="Proteomes" id="UP000622687"/>
    </source>
</evidence>
<dbReference type="AlphaFoldDB" id="A0A934HX86"/>
<reference evidence="5" key="1">
    <citation type="submission" date="2020-12" db="EMBL/GenBank/DDBJ databases">
        <title>Clostridium thailandense sp. nov., a novel acetogenic bacterium isolated from peat land soil in Thailand.</title>
        <authorList>
            <person name="Chaikitkaew S."/>
            <person name="Birkeland N.K."/>
        </authorList>
    </citation>
    <scope>NUCLEOTIDE SEQUENCE</scope>
    <source>
        <strain evidence="5">DSM 17425</strain>
    </source>
</reference>
<organism evidence="5 6">
    <name type="scientific">Clostridium aciditolerans</name>
    <dbReference type="NCBI Taxonomy" id="339861"/>
    <lineage>
        <taxon>Bacteria</taxon>
        <taxon>Bacillati</taxon>
        <taxon>Bacillota</taxon>
        <taxon>Clostridia</taxon>
        <taxon>Eubacteriales</taxon>
        <taxon>Clostridiaceae</taxon>
        <taxon>Clostridium</taxon>
    </lineage>
</organism>
<dbReference type="SUPFAM" id="SSF52540">
    <property type="entry name" value="P-loop containing nucleoside triphosphate hydrolases"/>
    <property type="match status" value="1"/>
</dbReference>
<accession>A0A934HX86</accession>
<sequence>MKKRLAIISYSTSTADTYNEQIISLFSDNIIVDRFCIDSEYIKEGIQADLILIQSYNIFKLIKPYINKRSEIVIANRTILKSSLEKIMAIPEGTQALLMDENVDMASQMVSVIYQLGVRHIELTPICPGINIGIEEKTVIVLGETKYVSNISNKVIDIGGSLLDVSTIMNIGAKLNLIHILQRQNIRKSYKEIVTTDAGLSTIIGQTNRFESEIDILLQVLDDGIIGITSKGIITNYNEGAENIIGYKKSDIIGKHGLHVLPDIPFKYVLENLEPVKEKLIRINGYDIVVSVDPIIHSNKLYGAVAIVKKFNDIEKKQHKLREQLIGKGHRAKYGFEDIQGESEAIKRCIDIARRMAKSESSILITGESGTGKELFAQAIHNNSKRRNYQFVAINCGALPESLLESELFGYEEGAFTGARKGGKPGLFELAHNGTLFLDEIGEMPLNLQMRLLRALQEREVMRIGGDRLINVNIRVIGATNRNLKEMVKEGEFREDLYYRLRVLPLKLPPLRDRKEDILPLIDKIKKQFYSEFELTQEAKEVLLNHNWKGNIRELKNYVEYFANLGLKQIDVIDLPFDNEEDGNDIILTLNEKSILDEFWESSEGKIEKYLFILEELEKSYINKSRLGRRTLYKIATEHNVFLSEQEIRTILINLEKFSMAKVFVGRGGSLITDFGRKVIKYLKEKY</sequence>
<dbReference type="InterPro" id="IPR003593">
    <property type="entry name" value="AAA+_ATPase"/>
</dbReference>
<dbReference type="InterPro" id="IPR025943">
    <property type="entry name" value="Sigma_54_int_dom_ATP-bd_2"/>
</dbReference>
<dbReference type="FunFam" id="3.40.50.300:FF:000006">
    <property type="entry name" value="DNA-binding transcriptional regulator NtrC"/>
    <property type="match status" value="1"/>
</dbReference>
<dbReference type="PANTHER" id="PTHR32071">
    <property type="entry name" value="TRANSCRIPTIONAL REGULATORY PROTEIN"/>
    <property type="match status" value="1"/>
</dbReference>
<name>A0A934HX86_9CLOT</name>
<evidence type="ECO:0000256" key="2">
    <source>
        <dbReference type="ARBA" id="ARBA00022840"/>
    </source>
</evidence>
<dbReference type="SUPFAM" id="SSF55785">
    <property type="entry name" value="PYP-like sensor domain (PAS domain)"/>
    <property type="match status" value="1"/>
</dbReference>
<keyword evidence="2" id="KW-0067">ATP-binding</keyword>
<dbReference type="CDD" id="cd00009">
    <property type="entry name" value="AAA"/>
    <property type="match status" value="1"/>
</dbReference>
<dbReference type="GO" id="GO:0006355">
    <property type="term" value="P:regulation of DNA-templated transcription"/>
    <property type="evidence" value="ECO:0007669"/>
    <property type="project" value="InterPro"/>
</dbReference>
<dbReference type="PROSITE" id="PS50112">
    <property type="entry name" value="PAS"/>
    <property type="match status" value="1"/>
</dbReference>
<dbReference type="PROSITE" id="PS50045">
    <property type="entry name" value="SIGMA54_INTERACT_4"/>
    <property type="match status" value="1"/>
</dbReference>
<feature type="domain" description="PAS" evidence="4">
    <location>
        <begin position="210"/>
        <end position="258"/>
    </location>
</feature>
<gene>
    <name evidence="5" type="ORF">I6U51_05955</name>
</gene>
<dbReference type="SMART" id="SM00091">
    <property type="entry name" value="PAS"/>
    <property type="match status" value="1"/>
</dbReference>
<dbReference type="PROSITE" id="PS00676">
    <property type="entry name" value="SIGMA54_INTERACT_2"/>
    <property type="match status" value="1"/>
</dbReference>
<evidence type="ECO:0000259" key="3">
    <source>
        <dbReference type="PROSITE" id="PS50045"/>
    </source>
</evidence>
<dbReference type="InterPro" id="IPR002078">
    <property type="entry name" value="Sigma_54_int"/>
</dbReference>
<dbReference type="InterPro" id="IPR027417">
    <property type="entry name" value="P-loop_NTPase"/>
</dbReference>
<dbReference type="PROSITE" id="PS00675">
    <property type="entry name" value="SIGMA54_INTERACT_1"/>
    <property type="match status" value="1"/>
</dbReference>
<dbReference type="Gene3D" id="3.30.450.20">
    <property type="entry name" value="PAS domain"/>
    <property type="match status" value="1"/>
</dbReference>
<evidence type="ECO:0000259" key="4">
    <source>
        <dbReference type="PROSITE" id="PS50112"/>
    </source>
</evidence>
<dbReference type="RefSeq" id="WP_211141768.1">
    <property type="nucleotide sequence ID" value="NZ_JAEEGB010000006.1"/>
</dbReference>
<dbReference type="InterPro" id="IPR025662">
    <property type="entry name" value="Sigma_54_int_dom_ATP-bd_1"/>
</dbReference>
<dbReference type="EMBL" id="JAEEGB010000006">
    <property type="protein sequence ID" value="MBI6872252.1"/>
    <property type="molecule type" value="Genomic_DNA"/>
</dbReference>
<protein>
    <submittedName>
        <fullName evidence="5">Sigma 54-interacting transcriptional regulator</fullName>
    </submittedName>
</protein>
<feature type="domain" description="Sigma-54 factor interaction" evidence="3">
    <location>
        <begin position="339"/>
        <end position="564"/>
    </location>
</feature>
<evidence type="ECO:0000313" key="5">
    <source>
        <dbReference type="EMBL" id="MBI6872252.1"/>
    </source>
</evidence>
<dbReference type="Gene3D" id="3.40.50.300">
    <property type="entry name" value="P-loop containing nucleotide triphosphate hydrolases"/>
    <property type="match status" value="1"/>
</dbReference>
<dbReference type="InterPro" id="IPR000014">
    <property type="entry name" value="PAS"/>
</dbReference>
<comment type="caution">
    <text evidence="5">The sequence shown here is derived from an EMBL/GenBank/DDBJ whole genome shotgun (WGS) entry which is preliminary data.</text>
</comment>
<keyword evidence="6" id="KW-1185">Reference proteome</keyword>
<keyword evidence="1" id="KW-0547">Nucleotide-binding</keyword>
<dbReference type="Pfam" id="PF25601">
    <property type="entry name" value="AAA_lid_14"/>
    <property type="match status" value="1"/>
</dbReference>
<dbReference type="PANTHER" id="PTHR32071:SF57">
    <property type="entry name" value="C4-DICARBOXYLATE TRANSPORT TRANSCRIPTIONAL REGULATORY PROTEIN DCTD"/>
    <property type="match status" value="1"/>
</dbReference>
<proteinExistence type="predicted"/>
<dbReference type="Gene3D" id="1.10.8.60">
    <property type="match status" value="1"/>
</dbReference>
<dbReference type="Pfam" id="PF00158">
    <property type="entry name" value="Sigma54_activat"/>
    <property type="match status" value="1"/>
</dbReference>
<dbReference type="Proteomes" id="UP000622687">
    <property type="component" value="Unassembled WGS sequence"/>
</dbReference>
<dbReference type="CDD" id="cd00130">
    <property type="entry name" value="PAS"/>
    <property type="match status" value="1"/>
</dbReference>
<dbReference type="GO" id="GO:0005524">
    <property type="term" value="F:ATP binding"/>
    <property type="evidence" value="ECO:0007669"/>
    <property type="project" value="UniProtKB-KW"/>
</dbReference>
<dbReference type="SMART" id="SM00382">
    <property type="entry name" value="AAA"/>
    <property type="match status" value="1"/>
</dbReference>